<comment type="caution">
    <text evidence="2">The sequence shown here is derived from an EMBL/GenBank/DDBJ whole genome shotgun (WGS) entry which is preliminary data.</text>
</comment>
<dbReference type="Pfam" id="PF00583">
    <property type="entry name" value="Acetyltransf_1"/>
    <property type="match status" value="1"/>
</dbReference>
<name>A0ABU0H6A3_9HYPH</name>
<accession>A0ABU0H6A3</accession>
<dbReference type="Gene3D" id="3.40.630.90">
    <property type="match status" value="1"/>
</dbReference>
<dbReference type="PANTHER" id="PTHR47237">
    <property type="entry name" value="SLL0310 PROTEIN"/>
    <property type="match status" value="1"/>
</dbReference>
<evidence type="ECO:0000259" key="1">
    <source>
        <dbReference type="PROSITE" id="PS51186"/>
    </source>
</evidence>
<dbReference type="InterPro" id="IPR016181">
    <property type="entry name" value="Acyl_CoA_acyltransferase"/>
</dbReference>
<feature type="domain" description="N-acetyltransferase" evidence="1">
    <location>
        <begin position="5"/>
        <end position="138"/>
    </location>
</feature>
<dbReference type="Gene3D" id="3.40.630.30">
    <property type="match status" value="1"/>
</dbReference>
<dbReference type="Proteomes" id="UP001241603">
    <property type="component" value="Unassembled WGS sequence"/>
</dbReference>
<organism evidence="2 3">
    <name type="scientific">Kaistia dalseonensis</name>
    <dbReference type="NCBI Taxonomy" id="410840"/>
    <lineage>
        <taxon>Bacteria</taxon>
        <taxon>Pseudomonadati</taxon>
        <taxon>Pseudomonadota</taxon>
        <taxon>Alphaproteobacteria</taxon>
        <taxon>Hyphomicrobiales</taxon>
        <taxon>Kaistiaceae</taxon>
        <taxon>Kaistia</taxon>
    </lineage>
</organism>
<dbReference type="EMBL" id="JAUSVO010000003">
    <property type="protein sequence ID" value="MDQ0437841.1"/>
    <property type="molecule type" value="Genomic_DNA"/>
</dbReference>
<keyword evidence="3" id="KW-1185">Reference proteome</keyword>
<dbReference type="InterPro" id="IPR052729">
    <property type="entry name" value="Acyl/Acetyltrans_Enzymes"/>
</dbReference>
<dbReference type="SUPFAM" id="SSF55729">
    <property type="entry name" value="Acyl-CoA N-acyltransferases (Nat)"/>
    <property type="match status" value="1"/>
</dbReference>
<gene>
    <name evidence="2" type="ORF">QO014_002233</name>
</gene>
<sequence length="282" mass="30805">MTAPFSIRTMTPADLDRAISWAGMEGWNPGLGDAGPFLAADPGGFLMGYLDDEPITAISVVRYGDRFGFLGFYICRPAWRGKGYGWQTWQAGMDHLGTRTVGLDGVVDQQENYRRSGFAFAYRNVRFGGHVTVERPDDPRLVTIEPALTERIQAYDAAFFPAARRAFLDLWLAPSGGRRGLALVADGTIRGYGVIRPAVDGFKIGPLFAETEQDADLLFRALAAEACGAALVIDPPEPNEGALRLVERYGLTPSFETARMYRGVAPSLPIERIFGVTSFELG</sequence>
<reference evidence="2 3" key="1">
    <citation type="submission" date="2023-07" db="EMBL/GenBank/DDBJ databases">
        <title>Genomic Encyclopedia of Type Strains, Phase IV (KMG-IV): sequencing the most valuable type-strain genomes for metagenomic binning, comparative biology and taxonomic classification.</title>
        <authorList>
            <person name="Goeker M."/>
        </authorList>
    </citation>
    <scope>NUCLEOTIDE SEQUENCE [LARGE SCALE GENOMIC DNA]</scope>
    <source>
        <strain evidence="2 3">B6-8</strain>
    </source>
</reference>
<dbReference type="Pfam" id="PF18014">
    <property type="entry name" value="Acetyltransf_18"/>
    <property type="match status" value="1"/>
</dbReference>
<dbReference type="InterPro" id="IPR041496">
    <property type="entry name" value="YitH/HolE_GNAT"/>
</dbReference>
<protein>
    <recommendedName>
        <fullName evidence="1">N-acetyltransferase domain-containing protein</fullName>
    </recommendedName>
</protein>
<dbReference type="InterPro" id="IPR000182">
    <property type="entry name" value="GNAT_dom"/>
</dbReference>
<evidence type="ECO:0000313" key="2">
    <source>
        <dbReference type="EMBL" id="MDQ0437841.1"/>
    </source>
</evidence>
<dbReference type="PANTHER" id="PTHR47237:SF1">
    <property type="entry name" value="SLL0310 PROTEIN"/>
    <property type="match status" value="1"/>
</dbReference>
<evidence type="ECO:0000313" key="3">
    <source>
        <dbReference type="Proteomes" id="UP001241603"/>
    </source>
</evidence>
<proteinExistence type="predicted"/>
<dbReference type="RefSeq" id="WP_266348771.1">
    <property type="nucleotide sequence ID" value="NZ_JAPKNG010000003.1"/>
</dbReference>
<dbReference type="PROSITE" id="PS51186">
    <property type="entry name" value="GNAT"/>
    <property type="match status" value="1"/>
</dbReference>